<sequence>MSFFEPGFCKMSTTNSKAQTSGFTAQEDEQLAHGWLEASKSFQGQPKKHGLWAAVTAKFNEHTSSSPREEAILHTRWLEIQQHTRNFSVYYNQAKRNAPSGRSEIDLIGAAKDAYLALNYRAFEFESAWNVLRLHPEWMDQRAIEFELPAKASDDVLLEKAPVSQRSLDGTDRGARERNASTSNDTTQAGLRPTQTTNMTKRKRVQEHCSALKQPKSRQEKLAEDKKKKQKEDHSTAPPSVQKENPKSVERSYADIMNDCAEINLFLADQKVLEQDLNLLTDDLAREYFELKRKQIQARRHAKYPQFK</sequence>
<dbReference type="Pfam" id="PF14303">
    <property type="entry name" value="NAM-associated"/>
    <property type="match status" value="1"/>
</dbReference>
<evidence type="ECO:0000259" key="2">
    <source>
        <dbReference type="Pfam" id="PF14303"/>
    </source>
</evidence>
<dbReference type="InterPro" id="IPR029466">
    <property type="entry name" value="NAM-associated_C"/>
</dbReference>
<organism evidence="3 4">
    <name type="scientific">Puccinia graminis f. sp. tritici</name>
    <dbReference type="NCBI Taxonomy" id="56615"/>
    <lineage>
        <taxon>Eukaryota</taxon>
        <taxon>Fungi</taxon>
        <taxon>Dikarya</taxon>
        <taxon>Basidiomycota</taxon>
        <taxon>Pucciniomycotina</taxon>
        <taxon>Pucciniomycetes</taxon>
        <taxon>Pucciniales</taxon>
        <taxon>Pucciniaceae</taxon>
        <taxon>Puccinia</taxon>
    </lineage>
</organism>
<gene>
    <name evidence="3" type="ORF">PGTUg99_028482</name>
</gene>
<dbReference type="PANTHER" id="PTHR45023">
    <property type="match status" value="1"/>
</dbReference>
<feature type="compositionally biased region" description="Basic and acidic residues" evidence="1">
    <location>
        <begin position="169"/>
        <end position="179"/>
    </location>
</feature>
<feature type="region of interest" description="Disordered" evidence="1">
    <location>
        <begin position="162"/>
        <end position="249"/>
    </location>
</feature>
<name>A0A5B0R9N5_PUCGR</name>
<dbReference type="Proteomes" id="UP000325313">
    <property type="component" value="Unassembled WGS sequence"/>
</dbReference>
<dbReference type="PANTHER" id="PTHR45023:SF4">
    <property type="entry name" value="GLYCINE-RICH PROTEIN-RELATED"/>
    <property type="match status" value="1"/>
</dbReference>
<evidence type="ECO:0000256" key="1">
    <source>
        <dbReference type="SAM" id="MobiDB-lite"/>
    </source>
</evidence>
<protein>
    <recommendedName>
        <fullName evidence="2">No apical meristem-associated C-terminal domain-containing protein</fullName>
    </recommendedName>
</protein>
<comment type="caution">
    <text evidence="3">The sequence shown here is derived from an EMBL/GenBank/DDBJ whole genome shotgun (WGS) entry which is preliminary data.</text>
</comment>
<evidence type="ECO:0000313" key="3">
    <source>
        <dbReference type="EMBL" id="KAA1121775.1"/>
    </source>
</evidence>
<feature type="domain" description="No apical meristem-associated C-terminal" evidence="2">
    <location>
        <begin position="121"/>
        <end position="296"/>
    </location>
</feature>
<accession>A0A5B0R9N5</accession>
<feature type="compositionally biased region" description="Polar residues" evidence="1">
    <location>
        <begin position="180"/>
        <end position="199"/>
    </location>
</feature>
<dbReference type="AlphaFoldDB" id="A0A5B0R9N5"/>
<feature type="compositionally biased region" description="Basic and acidic residues" evidence="1">
    <location>
        <begin position="217"/>
        <end position="235"/>
    </location>
</feature>
<reference evidence="3 4" key="1">
    <citation type="submission" date="2019-05" db="EMBL/GenBank/DDBJ databases">
        <title>Emergence of the Ug99 lineage of the wheat stem rust pathogen through somatic hybridization.</title>
        <authorList>
            <person name="Li F."/>
            <person name="Upadhyaya N.M."/>
            <person name="Sperschneider J."/>
            <person name="Matny O."/>
            <person name="Nguyen-Phuc H."/>
            <person name="Mago R."/>
            <person name="Raley C."/>
            <person name="Miller M.E."/>
            <person name="Silverstein K.A.T."/>
            <person name="Henningsen E."/>
            <person name="Hirsch C.D."/>
            <person name="Visser B."/>
            <person name="Pretorius Z.A."/>
            <person name="Steffenson B.J."/>
            <person name="Schwessinger B."/>
            <person name="Dodds P.N."/>
            <person name="Figueroa M."/>
        </authorList>
    </citation>
    <scope>NUCLEOTIDE SEQUENCE [LARGE SCALE GENOMIC DNA]</scope>
    <source>
        <strain evidence="3 4">Ug99</strain>
    </source>
</reference>
<dbReference type="EMBL" id="VDEP01000237">
    <property type="protein sequence ID" value="KAA1121775.1"/>
    <property type="molecule type" value="Genomic_DNA"/>
</dbReference>
<proteinExistence type="predicted"/>
<evidence type="ECO:0000313" key="4">
    <source>
        <dbReference type="Proteomes" id="UP000325313"/>
    </source>
</evidence>